<proteinExistence type="predicted"/>
<dbReference type="EMBL" id="BCWF01000017">
    <property type="protein sequence ID" value="GAT23476.1"/>
    <property type="molecule type" value="Genomic_DNA"/>
</dbReference>
<evidence type="ECO:0000313" key="2">
    <source>
        <dbReference type="EMBL" id="GAT23476.1"/>
    </source>
</evidence>
<evidence type="ECO:0000313" key="3">
    <source>
        <dbReference type="Proteomes" id="UP000075230"/>
    </source>
</evidence>
<reference evidence="2 3" key="1">
    <citation type="journal article" date="2016" name="DNA Res.">
        <title>Genome sequence of Aspergillus luchuensis NBRC 4314.</title>
        <authorList>
            <person name="Yamada O."/>
            <person name="Machida M."/>
            <person name="Hosoyama A."/>
            <person name="Goto M."/>
            <person name="Takahashi T."/>
            <person name="Futagami T."/>
            <person name="Yamagata Y."/>
            <person name="Takeuchi M."/>
            <person name="Kobayashi T."/>
            <person name="Koike H."/>
            <person name="Abe K."/>
            <person name="Asai K."/>
            <person name="Arita M."/>
            <person name="Fujita N."/>
            <person name="Fukuda K."/>
            <person name="Higa K."/>
            <person name="Horikawa H."/>
            <person name="Ishikawa T."/>
            <person name="Jinno K."/>
            <person name="Kato Y."/>
            <person name="Kirimura K."/>
            <person name="Mizutani O."/>
            <person name="Nakasone K."/>
            <person name="Sano M."/>
            <person name="Shiraishi Y."/>
            <person name="Tsukahara M."/>
            <person name="Gomi K."/>
        </authorList>
    </citation>
    <scope>NUCLEOTIDE SEQUENCE [LARGE SCALE GENOMIC DNA]</scope>
    <source>
        <strain evidence="2 3">RIB 2604</strain>
    </source>
</reference>
<feature type="compositionally biased region" description="Basic and acidic residues" evidence="1">
    <location>
        <begin position="94"/>
        <end position="105"/>
    </location>
</feature>
<protein>
    <submittedName>
        <fullName evidence="2">Misfolded glycoproteins degradation protein Yos9</fullName>
    </submittedName>
</protein>
<accession>A0A146FC55</accession>
<gene>
    <name evidence="2" type="ORF">RIB2604_01706150</name>
</gene>
<sequence length="123" mass="13808">MRDRLGQSAPCDYHKEARGRWWARNAVNEKLARSTLPPATEQQAQRRAPPAVPLRCLIGLAGYWRHSNTGKYQALLALYEWVPDGHAGYPMLNDHSHHSPEDNQRTRVSPRAGIWESSGGPSA</sequence>
<feature type="region of interest" description="Disordered" evidence="1">
    <location>
        <begin position="89"/>
        <end position="123"/>
    </location>
</feature>
<name>A0A146FC55_ASPKA</name>
<reference evidence="3" key="2">
    <citation type="submission" date="2016-02" db="EMBL/GenBank/DDBJ databases">
        <title>Genome sequencing of Aspergillus luchuensis NBRC 4314.</title>
        <authorList>
            <person name="Yamada O."/>
        </authorList>
    </citation>
    <scope>NUCLEOTIDE SEQUENCE [LARGE SCALE GENOMIC DNA]</scope>
    <source>
        <strain evidence="3">RIB 2604</strain>
    </source>
</reference>
<dbReference type="AlphaFoldDB" id="A0A146FC55"/>
<comment type="caution">
    <text evidence="2">The sequence shown here is derived from an EMBL/GenBank/DDBJ whole genome shotgun (WGS) entry which is preliminary data.</text>
</comment>
<evidence type="ECO:0000256" key="1">
    <source>
        <dbReference type="SAM" id="MobiDB-lite"/>
    </source>
</evidence>
<organism evidence="2 3">
    <name type="scientific">Aspergillus kawachii</name>
    <name type="common">White koji mold</name>
    <name type="synonym">Aspergillus awamori var. kawachi</name>
    <dbReference type="NCBI Taxonomy" id="1069201"/>
    <lineage>
        <taxon>Eukaryota</taxon>
        <taxon>Fungi</taxon>
        <taxon>Dikarya</taxon>
        <taxon>Ascomycota</taxon>
        <taxon>Pezizomycotina</taxon>
        <taxon>Eurotiomycetes</taxon>
        <taxon>Eurotiomycetidae</taxon>
        <taxon>Eurotiales</taxon>
        <taxon>Aspergillaceae</taxon>
        <taxon>Aspergillus</taxon>
        <taxon>Aspergillus subgen. Circumdati</taxon>
    </lineage>
</organism>
<dbReference type="Proteomes" id="UP000075230">
    <property type="component" value="Unassembled WGS sequence"/>
</dbReference>